<reference evidence="1 2" key="1">
    <citation type="submission" date="2015-06" db="EMBL/GenBank/DDBJ databases">
        <authorList>
            <person name="Hoefler B.C."/>
            <person name="Straight P.D."/>
        </authorList>
    </citation>
    <scope>NUCLEOTIDE SEQUENCE [LARGE SCALE GENOMIC DNA]</scope>
    <source>
        <strain evidence="1 2">NRRL 3427</strain>
    </source>
</reference>
<dbReference type="AlphaFoldDB" id="A0A0L8KHP9"/>
<proteinExistence type="predicted"/>
<name>A0A0L8KHP9_STRVR</name>
<evidence type="ECO:0000313" key="1">
    <source>
        <dbReference type="EMBL" id="KOG25415.1"/>
    </source>
</evidence>
<dbReference type="Proteomes" id="UP000037023">
    <property type="component" value="Unassembled WGS sequence"/>
</dbReference>
<comment type="caution">
    <text evidence="1">The sequence shown here is derived from an EMBL/GenBank/DDBJ whole genome shotgun (WGS) entry which is preliminary data.</text>
</comment>
<evidence type="ECO:0000313" key="2">
    <source>
        <dbReference type="Proteomes" id="UP000037023"/>
    </source>
</evidence>
<evidence type="ECO:0008006" key="3">
    <source>
        <dbReference type="Google" id="ProtNLM"/>
    </source>
</evidence>
<organism evidence="1 2">
    <name type="scientific">Streptomyces viridochromogenes</name>
    <dbReference type="NCBI Taxonomy" id="1938"/>
    <lineage>
        <taxon>Bacteria</taxon>
        <taxon>Bacillati</taxon>
        <taxon>Actinomycetota</taxon>
        <taxon>Actinomycetes</taxon>
        <taxon>Kitasatosporales</taxon>
        <taxon>Streptomycetaceae</taxon>
        <taxon>Streptomyces</taxon>
    </lineage>
</organism>
<feature type="non-terminal residue" evidence="1">
    <location>
        <position position="71"/>
    </location>
</feature>
<accession>A0A0L8KHP9</accession>
<sequence length="71" mass="7829">MAFQGVRMAGAMVVMRLGLQRALRKMRQDLSRATLRSTGARAADRARLIVCWAVVRSRFGSRLIGVVTQGP</sequence>
<dbReference type="EMBL" id="LGUP01000160">
    <property type="protein sequence ID" value="KOG25415.1"/>
    <property type="molecule type" value="Genomic_DNA"/>
</dbReference>
<protein>
    <recommendedName>
        <fullName evidence="3">Transposase</fullName>
    </recommendedName>
</protein>
<gene>
    <name evidence="1" type="ORF">ADK34_17760</name>
</gene>